<dbReference type="GO" id="GO:0022857">
    <property type="term" value="F:transmembrane transporter activity"/>
    <property type="evidence" value="ECO:0007669"/>
    <property type="project" value="UniProtKB-UniRule"/>
</dbReference>
<dbReference type="PANTHER" id="PTHR35011:SF4">
    <property type="entry name" value="SLL1102 PROTEIN"/>
    <property type="match status" value="1"/>
</dbReference>
<evidence type="ECO:0000256" key="8">
    <source>
        <dbReference type="ARBA" id="ARBA00038436"/>
    </source>
</evidence>
<dbReference type="RefSeq" id="WP_340328861.1">
    <property type="nucleotide sequence ID" value="NZ_JAZHOF010000002.1"/>
</dbReference>
<evidence type="ECO:0000256" key="4">
    <source>
        <dbReference type="ARBA" id="ARBA00022519"/>
    </source>
</evidence>
<dbReference type="PANTHER" id="PTHR35011">
    <property type="entry name" value="2,3-DIKETO-L-GULONATE TRAP TRANSPORTER SMALL PERMEASE PROTEIN YIAM"/>
    <property type="match status" value="1"/>
</dbReference>
<comment type="subcellular location">
    <subcellularLocation>
        <location evidence="1 9">Cell inner membrane</location>
        <topology evidence="1 9">Multi-pass membrane protein</topology>
    </subcellularLocation>
</comment>
<evidence type="ECO:0000256" key="7">
    <source>
        <dbReference type="ARBA" id="ARBA00023136"/>
    </source>
</evidence>
<organism evidence="11 12">
    <name type="scientific">Microbaculum marinum</name>
    <dbReference type="NCBI Taxonomy" id="1764581"/>
    <lineage>
        <taxon>Bacteria</taxon>
        <taxon>Pseudomonadati</taxon>
        <taxon>Pseudomonadota</taxon>
        <taxon>Alphaproteobacteria</taxon>
        <taxon>Hyphomicrobiales</taxon>
        <taxon>Tepidamorphaceae</taxon>
        <taxon>Microbaculum</taxon>
    </lineage>
</organism>
<evidence type="ECO:0000256" key="3">
    <source>
        <dbReference type="ARBA" id="ARBA00022475"/>
    </source>
</evidence>
<name>A0AAW9RGY2_9HYPH</name>
<sequence>MGTLSAVVAALSAIAVVMAPFGLHWIALIVGFLALFLAAHLGARPGYFLTAAALMAVSAPLDDAFEMSRIELRLLAKAAEDGDLAAGIIVPLHEISASIAGLLIVICLVLTAIAIAIAGRSSRRRGSADGWAFYLGESDALGDGVSWIGKAASFLYVPLIVVIIYDVTQRKVLEFVPTFTETAWFHAFNSNKLQEAEWHMHAILFLLCFGFAYIKDAHVRIELVRDKLAPRTRVWIELLGCIFFLVAYCYVVMRFGYDFAQNSFKLMEQSAAQTGLPLRFIIKSFLPFGFLVLALAGVAVAVKCVVYLFGPESLRRASSYYAGTHHADVPKEAVTVSSAKN</sequence>
<feature type="transmembrane region" description="Helical" evidence="9">
    <location>
        <begin position="140"/>
        <end position="165"/>
    </location>
</feature>
<comment type="caution">
    <text evidence="9">Lacks conserved residue(s) required for the propagation of feature annotation.</text>
</comment>
<evidence type="ECO:0000256" key="9">
    <source>
        <dbReference type="RuleBase" id="RU369079"/>
    </source>
</evidence>
<keyword evidence="3" id="KW-1003">Cell membrane</keyword>
<feature type="transmembrane region" description="Helical" evidence="9">
    <location>
        <begin position="285"/>
        <end position="309"/>
    </location>
</feature>
<dbReference type="EMBL" id="JAZHOF010000002">
    <property type="protein sequence ID" value="MEJ8571180.1"/>
    <property type="molecule type" value="Genomic_DNA"/>
</dbReference>
<keyword evidence="6 9" id="KW-1133">Transmembrane helix</keyword>
<feature type="transmembrane region" description="Helical" evidence="9">
    <location>
        <begin position="99"/>
        <end position="119"/>
    </location>
</feature>
<evidence type="ECO:0000256" key="2">
    <source>
        <dbReference type="ARBA" id="ARBA00022448"/>
    </source>
</evidence>
<keyword evidence="7 9" id="KW-0472">Membrane</keyword>
<keyword evidence="4 9" id="KW-0997">Cell inner membrane</keyword>
<evidence type="ECO:0000256" key="6">
    <source>
        <dbReference type="ARBA" id="ARBA00022989"/>
    </source>
</evidence>
<evidence type="ECO:0000256" key="5">
    <source>
        <dbReference type="ARBA" id="ARBA00022692"/>
    </source>
</evidence>
<gene>
    <name evidence="11" type="ORF">V3328_06830</name>
</gene>
<proteinExistence type="inferred from homology"/>
<comment type="similarity">
    <text evidence="8 9">Belongs to the TRAP transporter small permease family.</text>
</comment>
<dbReference type="Pfam" id="PF04290">
    <property type="entry name" value="DctQ"/>
    <property type="match status" value="1"/>
</dbReference>
<evidence type="ECO:0000313" key="12">
    <source>
        <dbReference type="Proteomes" id="UP001378188"/>
    </source>
</evidence>
<reference evidence="11 12" key="1">
    <citation type="submission" date="2024-02" db="EMBL/GenBank/DDBJ databases">
        <title>Genome analysis and characterization of Microbaculum marinisediminis sp. nov., isolated from marine sediment.</title>
        <authorList>
            <person name="Du Z.-J."/>
            <person name="Ye Y.-Q."/>
            <person name="Zhang Z.-R."/>
            <person name="Yuan S.-M."/>
            <person name="Zhang X.-Y."/>
        </authorList>
    </citation>
    <scope>NUCLEOTIDE SEQUENCE [LARGE SCALE GENOMIC DNA]</scope>
    <source>
        <strain evidence="11 12">SDUM1044001</strain>
    </source>
</reference>
<accession>A0AAW9RGY2</accession>
<comment type="subunit">
    <text evidence="9">The complex comprises the extracytoplasmic solute receptor protein and the two transmembrane proteins.</text>
</comment>
<evidence type="ECO:0000256" key="1">
    <source>
        <dbReference type="ARBA" id="ARBA00004429"/>
    </source>
</evidence>
<keyword evidence="5 9" id="KW-0812">Transmembrane</keyword>
<feature type="transmembrane region" description="Helical" evidence="9">
    <location>
        <begin position="234"/>
        <end position="257"/>
    </location>
</feature>
<dbReference type="InterPro" id="IPR055348">
    <property type="entry name" value="DctQ"/>
</dbReference>
<dbReference type="InterPro" id="IPR007387">
    <property type="entry name" value="TRAP_DctQ"/>
</dbReference>
<evidence type="ECO:0000259" key="10">
    <source>
        <dbReference type="Pfam" id="PF04290"/>
    </source>
</evidence>
<feature type="transmembrane region" description="Helical" evidence="9">
    <location>
        <begin position="6"/>
        <end position="39"/>
    </location>
</feature>
<feature type="transmembrane region" description="Helical" evidence="9">
    <location>
        <begin position="198"/>
        <end position="214"/>
    </location>
</feature>
<dbReference type="AlphaFoldDB" id="A0AAW9RGY2"/>
<comment type="caution">
    <text evidence="11">The sequence shown here is derived from an EMBL/GenBank/DDBJ whole genome shotgun (WGS) entry which is preliminary data.</text>
</comment>
<evidence type="ECO:0000313" key="11">
    <source>
        <dbReference type="EMBL" id="MEJ8571180.1"/>
    </source>
</evidence>
<keyword evidence="12" id="KW-1185">Reference proteome</keyword>
<keyword evidence="2 9" id="KW-0813">Transport</keyword>
<feature type="domain" description="Tripartite ATP-independent periplasmic transporters DctQ component" evidence="10">
    <location>
        <begin position="160"/>
        <end position="303"/>
    </location>
</feature>
<comment type="function">
    <text evidence="9">Part of the tripartite ATP-independent periplasmic (TRAP) transport system.</text>
</comment>
<protein>
    <recommendedName>
        <fullName evidence="9">TRAP transporter small permease protein</fullName>
    </recommendedName>
</protein>
<dbReference type="GO" id="GO:0005886">
    <property type="term" value="C:plasma membrane"/>
    <property type="evidence" value="ECO:0007669"/>
    <property type="project" value="UniProtKB-SubCell"/>
</dbReference>
<dbReference type="Proteomes" id="UP001378188">
    <property type="component" value="Unassembled WGS sequence"/>
</dbReference>